<dbReference type="Pfam" id="PF14398">
    <property type="entry name" value="ATPgrasp_YheCD"/>
    <property type="match status" value="1"/>
</dbReference>
<reference evidence="1 2" key="1">
    <citation type="submission" date="2019-04" db="EMBL/GenBank/DDBJ databases">
        <title>Bacillus caeni sp. nov., a bacterium isolated from mangrove sediment.</title>
        <authorList>
            <person name="Huang H."/>
            <person name="Mo K."/>
            <person name="Hu Y."/>
        </authorList>
    </citation>
    <scope>NUCLEOTIDE SEQUENCE [LARGE SCALE GENOMIC DNA]</scope>
    <source>
        <strain evidence="1 2">HB172195</strain>
    </source>
</reference>
<dbReference type="RefSeq" id="WP_138124094.1">
    <property type="nucleotide sequence ID" value="NZ_SWLG01000004.1"/>
</dbReference>
<dbReference type="Proteomes" id="UP000308230">
    <property type="component" value="Unassembled WGS sequence"/>
</dbReference>
<evidence type="ECO:0000313" key="2">
    <source>
        <dbReference type="Proteomes" id="UP000308230"/>
    </source>
</evidence>
<dbReference type="OrthoDB" id="7869153at2"/>
<dbReference type="InterPro" id="IPR026838">
    <property type="entry name" value="YheC/D"/>
</dbReference>
<gene>
    <name evidence="1" type="ORF">FCL54_05655</name>
</gene>
<name>A0A5R9F6S8_9BACL</name>
<dbReference type="SUPFAM" id="SSF56059">
    <property type="entry name" value="Glutathione synthetase ATP-binding domain-like"/>
    <property type="match status" value="1"/>
</dbReference>
<keyword evidence="2" id="KW-1185">Reference proteome</keyword>
<sequence length="358" mass="41406">MATLGILYSRPGQEENYFTELGKKSKDYDIKVVRFMPENVEPHSQTIFGEEFDRRTQSWEKKQFPPPDYIYDRCFYSSRQKLLHMKPSINWLKECTTFIGNGFRNKMEVYMAVSADEKLASFVPHTTFVESIETIFNKLTNKTAILLKPNQGSQGTGICKIVKKSHTFTVSYQKTGRVIHRNFHSKAQLKSWLDKYILTVPYLMQPYLRLNTPENQPFDLRIVMQKKACDEWAVQGKGLRISTPGNLVSNLHSGGSVFNYKEWVWKHPYKDQIESSINIIEQELPGLLDKKLGPLFEIGIDIGIEPEGRVWLLEVNSKPGHQVLLSTNRKTSTILYDAPLQYCALLEDKRKERQSNEA</sequence>
<dbReference type="Gene3D" id="3.30.470.20">
    <property type="entry name" value="ATP-grasp fold, B domain"/>
    <property type="match status" value="1"/>
</dbReference>
<dbReference type="AlphaFoldDB" id="A0A5R9F6S8"/>
<accession>A0A5R9F6S8</accession>
<protein>
    <submittedName>
        <fullName evidence="1">YheC/YheD family protein</fullName>
    </submittedName>
</protein>
<dbReference type="EMBL" id="SWLG01000004">
    <property type="protein sequence ID" value="TLS38030.1"/>
    <property type="molecule type" value="Genomic_DNA"/>
</dbReference>
<comment type="caution">
    <text evidence="1">The sequence shown here is derived from an EMBL/GenBank/DDBJ whole genome shotgun (WGS) entry which is preliminary data.</text>
</comment>
<evidence type="ECO:0000313" key="1">
    <source>
        <dbReference type="EMBL" id="TLS38030.1"/>
    </source>
</evidence>
<organism evidence="1 2">
    <name type="scientific">Exobacillus caeni</name>
    <dbReference type="NCBI Taxonomy" id="2574798"/>
    <lineage>
        <taxon>Bacteria</taxon>
        <taxon>Bacillati</taxon>
        <taxon>Bacillota</taxon>
        <taxon>Bacilli</taxon>
        <taxon>Bacillales</taxon>
        <taxon>Guptibacillaceae</taxon>
        <taxon>Exobacillus</taxon>
    </lineage>
</organism>
<proteinExistence type="predicted"/>